<dbReference type="EMBL" id="QTTN01000021">
    <property type="protein sequence ID" value="REE80190.1"/>
    <property type="molecule type" value="Genomic_DNA"/>
</dbReference>
<dbReference type="InterPro" id="IPR011701">
    <property type="entry name" value="MFS"/>
</dbReference>
<evidence type="ECO:0000256" key="3">
    <source>
        <dbReference type="ARBA" id="ARBA00022692"/>
    </source>
</evidence>
<feature type="transmembrane region" description="Helical" evidence="6">
    <location>
        <begin position="78"/>
        <end position="98"/>
    </location>
</feature>
<feature type="transmembrane region" description="Helical" evidence="6">
    <location>
        <begin position="250"/>
        <end position="273"/>
    </location>
</feature>
<dbReference type="AlphaFoldDB" id="A0A3D9RJY3"/>
<keyword evidence="9" id="KW-1185">Reference proteome</keyword>
<dbReference type="RefSeq" id="WP_116190350.1">
    <property type="nucleotide sequence ID" value="NZ_QTTN01000021.1"/>
</dbReference>
<evidence type="ECO:0000259" key="7">
    <source>
        <dbReference type="PROSITE" id="PS50850"/>
    </source>
</evidence>
<evidence type="ECO:0000256" key="2">
    <source>
        <dbReference type="ARBA" id="ARBA00022448"/>
    </source>
</evidence>
<comment type="subcellular location">
    <subcellularLocation>
        <location evidence="1">Cell membrane</location>
        <topology evidence="1">Multi-pass membrane protein</topology>
    </subcellularLocation>
</comment>
<evidence type="ECO:0000313" key="9">
    <source>
        <dbReference type="Proteomes" id="UP000256304"/>
    </source>
</evidence>
<feature type="transmembrane region" description="Helical" evidence="6">
    <location>
        <begin position="146"/>
        <end position="164"/>
    </location>
</feature>
<protein>
    <submittedName>
        <fullName evidence="8">MFS transporter</fullName>
    </submittedName>
</protein>
<feature type="transmembrane region" description="Helical" evidence="6">
    <location>
        <begin position="293"/>
        <end position="310"/>
    </location>
</feature>
<feature type="transmembrane region" description="Helical" evidence="6">
    <location>
        <begin position="20"/>
        <end position="41"/>
    </location>
</feature>
<evidence type="ECO:0000256" key="5">
    <source>
        <dbReference type="ARBA" id="ARBA00023136"/>
    </source>
</evidence>
<evidence type="ECO:0000256" key="1">
    <source>
        <dbReference type="ARBA" id="ARBA00004651"/>
    </source>
</evidence>
<feature type="transmembrane region" description="Helical" evidence="6">
    <location>
        <begin position="47"/>
        <end position="66"/>
    </location>
</feature>
<dbReference type="PANTHER" id="PTHR23526">
    <property type="entry name" value="INTEGRAL MEMBRANE TRANSPORT PROTEIN-RELATED"/>
    <property type="match status" value="1"/>
</dbReference>
<dbReference type="Proteomes" id="UP000256304">
    <property type="component" value="Unassembled WGS sequence"/>
</dbReference>
<dbReference type="InterPro" id="IPR036259">
    <property type="entry name" value="MFS_trans_sf"/>
</dbReference>
<dbReference type="InterPro" id="IPR020846">
    <property type="entry name" value="MFS_dom"/>
</dbReference>
<proteinExistence type="predicted"/>
<dbReference type="OrthoDB" id="1704268at2"/>
<dbReference type="SUPFAM" id="SSF103473">
    <property type="entry name" value="MFS general substrate transporter"/>
    <property type="match status" value="1"/>
</dbReference>
<keyword evidence="5 6" id="KW-0472">Membrane</keyword>
<feature type="transmembrane region" description="Helical" evidence="6">
    <location>
        <begin position="170"/>
        <end position="191"/>
    </location>
</feature>
<dbReference type="PROSITE" id="PS50850">
    <property type="entry name" value="MFS"/>
    <property type="match status" value="1"/>
</dbReference>
<accession>A0A3D9RJY3</accession>
<feature type="transmembrane region" description="Helical" evidence="6">
    <location>
        <begin position="401"/>
        <end position="427"/>
    </location>
</feature>
<evidence type="ECO:0000256" key="4">
    <source>
        <dbReference type="ARBA" id="ARBA00022989"/>
    </source>
</evidence>
<dbReference type="GO" id="GO:0022857">
    <property type="term" value="F:transmembrane transporter activity"/>
    <property type="evidence" value="ECO:0007669"/>
    <property type="project" value="InterPro"/>
</dbReference>
<dbReference type="Pfam" id="PF07690">
    <property type="entry name" value="MFS_1"/>
    <property type="match status" value="2"/>
</dbReference>
<dbReference type="GO" id="GO:0005886">
    <property type="term" value="C:plasma membrane"/>
    <property type="evidence" value="ECO:0007669"/>
    <property type="project" value="UniProtKB-SubCell"/>
</dbReference>
<feature type="transmembrane region" description="Helical" evidence="6">
    <location>
        <begin position="377"/>
        <end position="395"/>
    </location>
</feature>
<feature type="transmembrane region" description="Helical" evidence="6">
    <location>
        <begin position="317"/>
        <end position="336"/>
    </location>
</feature>
<feature type="transmembrane region" description="Helical" evidence="6">
    <location>
        <begin position="342"/>
        <end position="365"/>
    </location>
</feature>
<evidence type="ECO:0000313" key="8">
    <source>
        <dbReference type="EMBL" id="REE80190.1"/>
    </source>
</evidence>
<keyword evidence="3 6" id="KW-0812">Transmembrane</keyword>
<evidence type="ECO:0000256" key="6">
    <source>
        <dbReference type="SAM" id="Phobius"/>
    </source>
</evidence>
<dbReference type="PANTHER" id="PTHR23526:SF2">
    <property type="entry name" value="MAJOR FACILITATOR SUPERFAMILY (MFS) PROFILE DOMAIN-CONTAINING PROTEIN"/>
    <property type="match status" value="1"/>
</dbReference>
<comment type="caution">
    <text evidence="8">The sequence shown here is derived from an EMBL/GenBank/DDBJ whole genome shotgun (WGS) entry which is preliminary data.</text>
</comment>
<reference evidence="8 9" key="1">
    <citation type="submission" date="2018-08" db="EMBL/GenBank/DDBJ databases">
        <title>Genomic Encyclopedia of Type Strains, Phase III (KMG-III): the genomes of soil and plant-associated and newly described type strains.</title>
        <authorList>
            <person name="Whitman W."/>
        </authorList>
    </citation>
    <scope>NUCLEOTIDE SEQUENCE [LARGE SCALE GENOMIC DNA]</scope>
    <source>
        <strain evidence="8 9">CGMCC 1.10966</strain>
    </source>
</reference>
<feature type="domain" description="Major facilitator superfamily (MFS) profile" evidence="7">
    <location>
        <begin position="243"/>
        <end position="440"/>
    </location>
</feature>
<gene>
    <name evidence="8" type="ORF">A8990_12139</name>
</gene>
<keyword evidence="4 6" id="KW-1133">Transmembrane helix</keyword>
<sequence>MKSVNRVLRQNIKHNLYNGIAWSIGFNFVTPFIPILAAKLGATNNDYALLSSVPAILTILLTFPASMLIGKFRQQKRIISGVILLSRFFYFLLFFLPYWHASPIVALIALVSAYSATNTVIAVSYQSMMGEIIPSSYRNKVFAQRNLWIGITGMVTALVAGYGIDHLTYPYGYQAAVVLGFLASIVETWFFSKLRIPSEEEVGQAQAHEQLKQPSAAETAEAAVDSGQRQSRSFNPAQAFRKIFAVGGGWPFILFCGCATLYTFAWMAAWPIYSKLKADVLHATNTQMSIDTVVGSIGSLLAFGLWARLADRRGNGFTVFASSLALGLTPFFWTHAPSMNYVYVYDFIGGFVTSGFQQSIFNRLLEIAPEETRRPAISLYTTLSQISAVFAPLVGMQLYSWIAYVPSMTTIGSIRIVAAVCFLLILLPKRETRVTRSLNQ</sequence>
<keyword evidence="2" id="KW-0813">Transport</keyword>
<organism evidence="8 9">
    <name type="scientific">Paenibacillus taihuensis</name>
    <dbReference type="NCBI Taxonomy" id="1156355"/>
    <lineage>
        <taxon>Bacteria</taxon>
        <taxon>Bacillati</taxon>
        <taxon>Bacillota</taxon>
        <taxon>Bacilli</taxon>
        <taxon>Bacillales</taxon>
        <taxon>Paenibacillaceae</taxon>
        <taxon>Paenibacillus</taxon>
    </lineage>
</organism>
<dbReference type="Gene3D" id="1.20.1250.20">
    <property type="entry name" value="MFS general substrate transporter like domains"/>
    <property type="match status" value="2"/>
</dbReference>
<feature type="transmembrane region" description="Helical" evidence="6">
    <location>
        <begin position="104"/>
        <end position="125"/>
    </location>
</feature>
<dbReference type="InterPro" id="IPR052528">
    <property type="entry name" value="Sugar_transport-like"/>
</dbReference>
<name>A0A3D9RJY3_9BACL</name>